<evidence type="ECO:0000256" key="1">
    <source>
        <dbReference type="ARBA" id="ARBA00004613"/>
    </source>
</evidence>
<dbReference type="InterPro" id="IPR022700">
    <property type="entry name" value="CLIP"/>
</dbReference>
<dbReference type="CDD" id="cd00190">
    <property type="entry name" value="Tryp_SPc"/>
    <property type="match status" value="2"/>
</dbReference>
<feature type="domain" description="Peptidase S1" evidence="10">
    <location>
        <begin position="873"/>
        <end position="1086"/>
    </location>
</feature>
<dbReference type="GO" id="GO:0006508">
    <property type="term" value="P:proteolysis"/>
    <property type="evidence" value="ECO:0007669"/>
    <property type="project" value="UniProtKB-KW"/>
</dbReference>
<keyword evidence="2" id="KW-0964">Secreted</keyword>
<feature type="domain" description="Peptidase S1" evidence="10">
    <location>
        <begin position="1456"/>
        <end position="1891"/>
    </location>
</feature>
<evidence type="ECO:0000256" key="9">
    <source>
        <dbReference type="RuleBase" id="RU363034"/>
    </source>
</evidence>
<dbReference type="SMART" id="SM00680">
    <property type="entry name" value="CLIP"/>
    <property type="match status" value="2"/>
</dbReference>
<keyword evidence="7" id="KW-0325">Glycoprotein</keyword>
<keyword evidence="9" id="KW-0645">Protease</keyword>
<evidence type="ECO:0000256" key="7">
    <source>
        <dbReference type="ARBA" id="ARBA00023180"/>
    </source>
</evidence>
<dbReference type="PANTHER" id="PTHR24260">
    <property type="match status" value="1"/>
</dbReference>
<evidence type="ECO:0000256" key="4">
    <source>
        <dbReference type="ARBA" id="ARBA00022729"/>
    </source>
</evidence>
<feature type="domain" description="Peptidase S1" evidence="10">
    <location>
        <begin position="2245"/>
        <end position="2489"/>
    </location>
</feature>
<dbReference type="InterPro" id="IPR001314">
    <property type="entry name" value="Peptidase_S1A"/>
</dbReference>
<dbReference type="EnsemblMetazoa" id="AEPI005231-RA">
    <property type="protein sequence ID" value="AEPI005231-PA"/>
    <property type="gene ID" value="AEPI005231"/>
</dbReference>
<keyword evidence="12" id="KW-1185">Reference proteome</keyword>
<dbReference type="InterPro" id="IPR001254">
    <property type="entry name" value="Trypsin_dom"/>
</dbReference>
<dbReference type="InterPro" id="IPR018114">
    <property type="entry name" value="TRYPSIN_HIS"/>
</dbReference>
<dbReference type="InterPro" id="IPR033116">
    <property type="entry name" value="TRYPSIN_SER"/>
</dbReference>
<keyword evidence="9" id="KW-0720">Serine protease</keyword>
<dbReference type="GO" id="GO:0005576">
    <property type="term" value="C:extracellular region"/>
    <property type="evidence" value="ECO:0007669"/>
    <property type="project" value="UniProtKB-SubCell"/>
</dbReference>
<keyword evidence="4" id="KW-0732">Signal</keyword>
<dbReference type="PRINTS" id="PR00722">
    <property type="entry name" value="CHYMOTRYPSIN"/>
</dbReference>
<evidence type="ECO:0000259" key="10">
    <source>
        <dbReference type="PROSITE" id="PS50240"/>
    </source>
</evidence>
<dbReference type="PROSITE" id="PS50240">
    <property type="entry name" value="TRYPSIN_DOM"/>
    <property type="match status" value="7"/>
</dbReference>
<dbReference type="SUPFAM" id="SSF50494">
    <property type="entry name" value="Trypsin-like serine proteases"/>
    <property type="match status" value="9"/>
</dbReference>
<dbReference type="PANTHER" id="PTHR24260:SF147">
    <property type="entry name" value="EG:BACR7A4.3 PROTEIN-RELATED"/>
    <property type="match status" value="1"/>
</dbReference>
<dbReference type="InterPro" id="IPR051333">
    <property type="entry name" value="CLIP_Serine_Protease"/>
</dbReference>
<dbReference type="VEuPathDB" id="VectorBase:AEPI005231"/>
<keyword evidence="9" id="KW-0378">Hydrolase</keyword>
<evidence type="ECO:0000256" key="6">
    <source>
        <dbReference type="ARBA" id="ARBA00023157"/>
    </source>
</evidence>
<dbReference type="STRING" id="199890.A0A182PE76"/>
<proteinExistence type="inferred from homology"/>
<feature type="domain" description="Peptidase S1" evidence="10">
    <location>
        <begin position="1158"/>
        <end position="1368"/>
    </location>
</feature>
<reference evidence="11" key="2">
    <citation type="submission" date="2020-05" db="UniProtKB">
        <authorList>
            <consortium name="EnsemblMetazoa"/>
        </authorList>
    </citation>
    <scope>IDENTIFICATION</scope>
    <source>
        <strain evidence="11">Epiroticus2</strain>
    </source>
</reference>
<comment type="subcellular location">
    <subcellularLocation>
        <location evidence="1">Secreted</location>
    </subcellularLocation>
</comment>
<evidence type="ECO:0000313" key="12">
    <source>
        <dbReference type="Proteomes" id="UP000075885"/>
    </source>
</evidence>
<organism evidence="11 12">
    <name type="scientific">Anopheles epiroticus</name>
    <dbReference type="NCBI Taxonomy" id="199890"/>
    <lineage>
        <taxon>Eukaryota</taxon>
        <taxon>Metazoa</taxon>
        <taxon>Ecdysozoa</taxon>
        <taxon>Arthropoda</taxon>
        <taxon>Hexapoda</taxon>
        <taxon>Insecta</taxon>
        <taxon>Pterygota</taxon>
        <taxon>Neoptera</taxon>
        <taxon>Endopterygota</taxon>
        <taxon>Diptera</taxon>
        <taxon>Nematocera</taxon>
        <taxon>Culicoidea</taxon>
        <taxon>Culicidae</taxon>
        <taxon>Anophelinae</taxon>
        <taxon>Anopheles</taxon>
    </lineage>
</organism>
<protein>
    <recommendedName>
        <fullName evidence="10">Peptidase S1 domain-containing protein</fullName>
    </recommendedName>
</protein>
<dbReference type="Pfam" id="PF00089">
    <property type="entry name" value="Trypsin"/>
    <property type="match status" value="9"/>
</dbReference>
<keyword evidence="5" id="KW-0391">Immunity</keyword>
<comment type="similarity">
    <text evidence="8">Belongs to the peptidase S1 family. CLIP subfamily.</text>
</comment>
<evidence type="ECO:0000313" key="11">
    <source>
        <dbReference type="EnsemblMetazoa" id="AEPI005231-PA"/>
    </source>
</evidence>
<dbReference type="InterPro" id="IPR043504">
    <property type="entry name" value="Peptidase_S1_PA_chymotrypsin"/>
</dbReference>
<dbReference type="GO" id="GO:0004252">
    <property type="term" value="F:serine-type endopeptidase activity"/>
    <property type="evidence" value="ECO:0007669"/>
    <property type="project" value="InterPro"/>
</dbReference>
<name>A0A182PE76_9DIPT</name>
<evidence type="ECO:0000256" key="3">
    <source>
        <dbReference type="ARBA" id="ARBA00022588"/>
    </source>
</evidence>
<keyword evidence="3" id="KW-0399">Innate immunity</keyword>
<evidence type="ECO:0000256" key="2">
    <source>
        <dbReference type="ARBA" id="ARBA00022525"/>
    </source>
</evidence>
<accession>A0A182PE76</accession>
<dbReference type="SMART" id="SM00020">
    <property type="entry name" value="Tryp_SPc"/>
    <property type="match status" value="3"/>
</dbReference>
<dbReference type="FunFam" id="2.40.10.10:FF:000028">
    <property type="entry name" value="Serine protease easter"/>
    <property type="match status" value="1"/>
</dbReference>
<dbReference type="PROSITE" id="PS00135">
    <property type="entry name" value="TRYPSIN_SER"/>
    <property type="match status" value="2"/>
</dbReference>
<feature type="domain" description="Peptidase S1" evidence="10">
    <location>
        <begin position="615"/>
        <end position="830"/>
    </location>
</feature>
<feature type="domain" description="Peptidase S1" evidence="10">
    <location>
        <begin position="266"/>
        <end position="516"/>
    </location>
</feature>
<dbReference type="Gene3D" id="2.40.10.10">
    <property type="entry name" value="Trypsin-like serine proteases"/>
    <property type="match status" value="10"/>
</dbReference>
<keyword evidence="6" id="KW-1015">Disulfide bond</keyword>
<dbReference type="PROSITE" id="PS00134">
    <property type="entry name" value="TRYPSIN_HIS"/>
    <property type="match status" value="1"/>
</dbReference>
<evidence type="ECO:0000256" key="8">
    <source>
        <dbReference type="ARBA" id="ARBA00024195"/>
    </source>
</evidence>
<feature type="domain" description="Peptidase S1" evidence="10">
    <location>
        <begin position="1961"/>
        <end position="2177"/>
    </location>
</feature>
<dbReference type="Proteomes" id="UP000075885">
    <property type="component" value="Unassembled WGS sequence"/>
</dbReference>
<dbReference type="GO" id="GO:0045087">
    <property type="term" value="P:innate immune response"/>
    <property type="evidence" value="ECO:0007669"/>
    <property type="project" value="UniProtKB-KW"/>
</dbReference>
<dbReference type="InterPro" id="IPR009003">
    <property type="entry name" value="Peptidase_S1_PA"/>
</dbReference>
<sequence length="2489" mass="280066">MPNVRESLDDCHMRYYKHSVAESSYPIYERPHLAFNEYPHLALIGWTDANGAVRWDCIGTLVWENFILTSARCTANENSIMPDVVSLGNSGETQQLKIRAVQRRSENEGVALLHLESKVDSTVVPACLWHQDMDFHVLDAVGWSSSNSSDLTGSKVHPVQGGCNNGQNSDKCVESSETDSCVSGGFLQVDMQHNSKVSPFVVAIDSTVNGTCMQSGPVRYTTVAPHVQWISSTIEASGEPAWEWKFREAECALRYVHLRQYEKDVVIAQTDTFDTVSLARRGIEPRYTDAMVEISFGGYGHQEECYGLIIDEETVLTLAQCTTRHGKRATFVTYRGNERNTVVKHYNHPGYREGQHQNNIGLLKLKMRLVFFGSFVPFCIWHDAQLPDGPLELTGHGRRDLNYFSFHNASVDVFEPQDFQLIARSTVLEPENCSNLQNFSVNLAKEHLCLGSEPYIVPQTCQQAFGGPIGGKEYRFQKLFRYAYALNYYGRDCGFGRAAVGVRLSSHIDWLRSILLPDYRKDSGSLHFLHSELEKNDTCQHVDGTEGKCVEASRCPKIRYDFSANRQVVFCHSATIVCCPYGNMLNETAAAGREIDNCEERYQAVRERTRQQLFAVGPVRDKFPHLVLIGWQEDGRAIFSCRGTLITSKAVLTTAKCVQKHTNSPSFVRLGMEDDAPVVTVEETVVHPQFNSSSGKNDLAVVKLKDSIEQSTTEKYPACLWTNQTHTPFQMVQLLINTTTDTYVYPTAMYNADCNALVESLTAGELCVDVQPPNSVIEVGDPMFWSKVMDNGSRVQYLVGVMSHAVANDRSAKVHTRISSYVGWIKNCHYRYYKYGKNSLIKPAYGRPTYLREFAHMAAIGWTQEDNTIIWNCGGSLIWENYILTAAHCAEDSTNNAPDVARFADLDLYNDTDDQYAQQLKIVEIIRHPEHRFQARYHDIALMRLEHRVRLHDTVAPACLWTDDEIRFKTFEATGWGDTGFAAAKTPILLKVALSPVESERCNEHYLNLRGLRTGLHENQLCAGDARMDTCPGDSGGPLQVKLLHNTRVTPFIVGVTSFGMACGLSVPGVYTRVAPYAPWIKSVLKDRGENGTEWKLEPQACALRYVLYREFESRVVLQKRNDNEELDLSEGHLYPSTSRQLASIHWNETNDAEPKECFGVIIDESTIVTLARCAMKNGKPPSYVSYLKNETSAVSRSYIHPEWREGSLYGDVGLLKLRKALKFSSSFLPACIWERADIPDREFHVSGRGILELNEIYTLDWEPEPIAYFNNTTNVLGVVELHNGTNCTQYRDGTPAEHLCFGADPFVVPGTCQQSLGGPVEHEIERSGRSLMYVYALNLYGRDCGYGESAVGVRLSVHLPWMNSVLLPTPADEDPLDPFIFLNNDLEEGDICTLGESGTVGVCTGAMSCPKMLYRFRQNLPVRFCGSGSVLCCPREDVRSDVDAEWREIDRCGKKSNGTEEGFDPHRHTVYLEWTVGEGTRSCIGTMITSRTFVTAASCLDGDVTLEYVTLNNREVAMTVMMVIEQVVVHPEYDSVTKRHNIALVRTLNRTEAWFGKTPACLWSNKTHTPFYLQQVGITETATIGLATAFTKFNSDCDRTFGKALTPHELCVDMEYSDYAEKVVVDEGTPALWPERGTEHYLVGIASHVAPNDSSVFLHTRIEAYVGWIKNCHLRYYSFGGSGAVAPAAGRPAYLRDNDPPDVVRFGDLNLYNDTDDQFAQQYRIVEIIRHPEHRFSAKYHDIALIRLEKSVTLNETVAPACLWSDEELRFNVLEAAGWGATGFGQSQTPVLLKVSLKPVERNRCDQFYRAGDRGLRDGLQDYQLCAGDVKMDTCPGDSGGPLQVKLLHNAKVTPFVVAVTSFGSACGQSTPGVYTKVSKYVPWIRIFLKTVFCLDWKFRPYACALRYVQLREYEPDVVSRKLDGRESLSFDGVHVTIEDSLSTVKLGWEDARLSAPDNCYGVLIDEDTVLTLAECTNPASKSPTHVIVLEDIWKDIARIYKHPDYRPGSPYSNIAIIKLKEPIFFSSRYFMPACPWLYPELPGDELEVTGRGRSDLNTVPLYDEQVIGLDASNASLLVRSNVQRGENCSLSKEHRMLFTKDLPGEHLCFGHETFFVPASCEQLFGGAIQRNLFRYSKYFKHVYALNLLGRDCGFGQSAVGVRLASYAEWMSKVLVPARRHEAAPVHFYNTDLELDDHCKRSDGSMGLCVDVERCPKVRYDLEVQRQVTFCGNGTIVCCPYHKVLNGTAGAGIELDECEARYSELHKNGIFEPYWNESIEERFSHVVMIAWQSSDGEFDFCIGTLITKRMALSSGNCLSRIGNNRAVVKLGWDKTAPTLWVKETVLHPRYEESTLRNDIGLVKIDGEVDPKTGKVPACIWQNQTHTPFHMRQFMLSDLKYLNSYPKYNKDCEAFEHFGNRSLEATQLCADLELEYQVIETGEPSFWQKQLGEGKGVVHYLVGIVSYVFPAMTVQTRVESYVDWIKTYL</sequence>
<reference evidence="12" key="1">
    <citation type="submission" date="2013-03" db="EMBL/GenBank/DDBJ databases">
        <title>The Genome Sequence of Anopheles epiroticus epiroticus2.</title>
        <authorList>
            <consortium name="The Broad Institute Genomics Platform"/>
            <person name="Neafsey D.E."/>
            <person name="Howell P."/>
            <person name="Walker B."/>
            <person name="Young S.K."/>
            <person name="Zeng Q."/>
            <person name="Gargeya S."/>
            <person name="Fitzgerald M."/>
            <person name="Haas B."/>
            <person name="Abouelleil A."/>
            <person name="Allen A.W."/>
            <person name="Alvarado L."/>
            <person name="Arachchi H.M."/>
            <person name="Berlin A.M."/>
            <person name="Chapman S.B."/>
            <person name="Gainer-Dewar J."/>
            <person name="Goldberg J."/>
            <person name="Griggs A."/>
            <person name="Gujja S."/>
            <person name="Hansen M."/>
            <person name="Howarth C."/>
            <person name="Imamovic A."/>
            <person name="Ireland A."/>
            <person name="Larimer J."/>
            <person name="McCowan C."/>
            <person name="Murphy C."/>
            <person name="Pearson M."/>
            <person name="Poon T.W."/>
            <person name="Priest M."/>
            <person name="Roberts A."/>
            <person name="Saif S."/>
            <person name="Shea T."/>
            <person name="Sisk P."/>
            <person name="Sykes S."/>
            <person name="Wortman J."/>
            <person name="Nusbaum C."/>
            <person name="Birren B."/>
        </authorList>
    </citation>
    <scope>NUCLEOTIDE SEQUENCE [LARGE SCALE GENOMIC DNA]</scope>
    <source>
        <strain evidence="12">Epiroticus2</strain>
    </source>
</reference>
<evidence type="ECO:0000256" key="5">
    <source>
        <dbReference type="ARBA" id="ARBA00022859"/>
    </source>
</evidence>